<organism evidence="1 2">
    <name type="scientific">Daphnia galeata</name>
    <dbReference type="NCBI Taxonomy" id="27404"/>
    <lineage>
        <taxon>Eukaryota</taxon>
        <taxon>Metazoa</taxon>
        <taxon>Ecdysozoa</taxon>
        <taxon>Arthropoda</taxon>
        <taxon>Crustacea</taxon>
        <taxon>Branchiopoda</taxon>
        <taxon>Diplostraca</taxon>
        <taxon>Cladocera</taxon>
        <taxon>Anomopoda</taxon>
        <taxon>Daphniidae</taxon>
        <taxon>Daphnia</taxon>
    </lineage>
</organism>
<keyword evidence="2" id="KW-1185">Reference proteome</keyword>
<evidence type="ECO:0000313" key="2">
    <source>
        <dbReference type="Proteomes" id="UP000789390"/>
    </source>
</evidence>
<protein>
    <submittedName>
        <fullName evidence="1">Uncharacterized protein</fullName>
    </submittedName>
</protein>
<dbReference type="AlphaFoldDB" id="A0A8J2RK83"/>
<reference evidence="1" key="1">
    <citation type="submission" date="2021-11" db="EMBL/GenBank/DDBJ databases">
        <authorList>
            <person name="Schell T."/>
        </authorList>
    </citation>
    <scope>NUCLEOTIDE SEQUENCE</scope>
    <source>
        <strain evidence="1">M5</strain>
    </source>
</reference>
<proteinExistence type="predicted"/>
<accession>A0A8J2RK83</accession>
<name>A0A8J2RK83_9CRUS</name>
<evidence type="ECO:0000313" key="1">
    <source>
        <dbReference type="EMBL" id="CAH0106313.1"/>
    </source>
</evidence>
<dbReference type="EMBL" id="CAKKLH010000223">
    <property type="protein sequence ID" value="CAH0106313.1"/>
    <property type="molecule type" value="Genomic_DNA"/>
</dbReference>
<dbReference type="Proteomes" id="UP000789390">
    <property type="component" value="Unassembled WGS sequence"/>
</dbReference>
<gene>
    <name evidence="1" type="ORF">DGAL_LOCUS9467</name>
</gene>
<sequence length="132" mass="14732">MITSIEATNIVENGLASDNIVYHIGGYLVKKFKKKSSCAICLTSLECTDVRNLPQEFNAHHLTDGKNRGRLQMSSYKLFQLLASIETVILDYCSTGDIMKNDSFLDILYSLCLEELPQVGCDDHRVVTIAIV</sequence>
<comment type="caution">
    <text evidence="1">The sequence shown here is derived from an EMBL/GenBank/DDBJ whole genome shotgun (WGS) entry which is preliminary data.</text>
</comment>